<proteinExistence type="predicted"/>
<dbReference type="eggNOG" id="ENOG502Z83T">
    <property type="taxonomic scope" value="Bacteria"/>
</dbReference>
<feature type="transmembrane region" description="Helical" evidence="1">
    <location>
        <begin position="718"/>
        <end position="739"/>
    </location>
</feature>
<feature type="transmembrane region" description="Helical" evidence="1">
    <location>
        <begin position="533"/>
        <end position="551"/>
    </location>
</feature>
<feature type="transmembrane region" description="Helical" evidence="1">
    <location>
        <begin position="563"/>
        <end position="582"/>
    </location>
</feature>
<feature type="transmembrane region" description="Helical" evidence="1">
    <location>
        <begin position="1214"/>
        <end position="1244"/>
    </location>
</feature>
<dbReference type="EMBL" id="JH600070">
    <property type="protein sequence ID" value="EIJ43265.1"/>
    <property type="molecule type" value="Genomic_DNA"/>
</dbReference>
<dbReference type="HOGENOM" id="CLU_005797_0_0_6"/>
<feature type="transmembrane region" description="Helical" evidence="1">
    <location>
        <begin position="1295"/>
        <end position="1319"/>
    </location>
</feature>
<name>I3CI22_9GAMM</name>
<keyword evidence="2" id="KW-0732">Signal</keyword>
<evidence type="ECO:0000256" key="2">
    <source>
        <dbReference type="SAM" id="SignalP"/>
    </source>
</evidence>
<dbReference type="RefSeq" id="WP_002690309.1">
    <property type="nucleotide sequence ID" value="NZ_JH600070.1"/>
</dbReference>
<feature type="chain" id="PRO_5003669538" evidence="2">
    <location>
        <begin position="25"/>
        <end position="1423"/>
    </location>
</feature>
<keyword evidence="1" id="KW-0812">Transmembrane</keyword>
<sequence>MDKYFYRFLLCCYLSFFSFLPAHATQPLAPSAVPPALQPWIDWVLHEQTEKDCPYFYQREEKLCRWASQLVISVEGQQARFKQSWHTFAAGTVALLGDANLWAQDVQLNGQPVAVMDIEGIPHIQLPAGESVVTGVLSWQRMPESIPVPPETGLVSLFIDGKPMAIPELDAEGRLWLRQTAQSAETVEENRLDIRIYRQVIDEIPLQMVTRVEIDVAGQNREAMLGNLLLAGQIPMNLTSPLPARLETDGRLRLQVRPGSYSILLHTRQMGAVTALTLPVVEGLPEEEIWVFDARNALRLVDVTNVTAIDPQQTTLPSEWRQYPAYQVKAGDTLQLVEKRRGDPAPSPAQLSLHRQFWLDFDGVGYSVQDRISGTMTQGWRLEMLNTSPEASGELQTHLGRVSVNGQDQFITRLTTNANTGVEVRQGQVNAVADSRLENALNDVPAVAWVAGSQVEPTANFQQVYASLHLPPGWRLFHVDGVDSVQTTWLQQWTLLDLFTVLVLTLAVGKLWRWYWGVLMLCTLVLSWQHADIPAVVWFSLLVSLALLKVLPTLNWFTRGIYLWRNLSLLALLIIVIPFMVADVRQAIYPQLENQWRSLIDSNRSASTYYPSTVPAPEPQVAKPADVEGAVMNQEEQDVSTILNMPSQGMNKYDLGREDKRKKAKKQQLAQIDPNAQVQTGQGLPEWDWRTIQLSWSGPVAANHSVHFYLLSPLQNRFIGFTRVILLGIMLAFFLWISWGSKARHLLMTPFKPAIVSTLLALCLSTGLFYGLTHSTTVQASETTPPLVNATNVVYPPESLLNELQIRLLAPPLCLPHCASSPRMAIEIADDHLLIRAEIHTQIATAVPLAGSAQEWLPQQVWVDDSPATVLQRDDNGQLWVYLSAGIHHVQLHGILPNRQSVQLALPLKPHHVSLNINGWRVDGIHDNGLADDQLQFSREIQNGENNTNRPLEMGNLPPFVQIERTLLLGLDWQVETKVTRLTQTGNAIVLEVPLLAGESVTSESIRVNAGKALVNLAPDQTETSWISIFDKSDQLQLVAQTSLAQTEVWRLNASAIWHVETAGIPMIYHQSGGQWLPEWRPYPNESVTLNITRPSGVSGQVMTIDRSLLLIRPGQRATDTTLSFTLRSSRGGQHNITLPEGAQLQSVSINNVMQPIRQEGQQVLLPITPGVQNIEMRLLENTGVNTYYETNPPNLGIDSVNHQTQLAMPNGRWILLVGGDAIGPAVLIWGLLIVFIALSIGLGQTQLTPVKTYQWILLSFVLSQIPIEMALCIVGWLFALGWRATINPELYRPWQFALIQIGLVLLSFMALGSLLFAIQQGLLGDPEMHIMGNGSYHTQLNWYQDRVQATLPHVWVWSLPLWIYQILMLMWALWLAFALLGWLRWGWQCFSHEGLWRKVWRRKKSVQTAETITSETLKIDVP</sequence>
<feature type="transmembrane region" description="Helical" evidence="1">
    <location>
        <begin position="1256"/>
        <end position="1283"/>
    </location>
</feature>
<dbReference type="OrthoDB" id="220327at2"/>
<dbReference type="Proteomes" id="UP000005744">
    <property type="component" value="Unassembled WGS sequence"/>
</dbReference>
<keyword evidence="1" id="KW-1133">Transmembrane helix</keyword>
<accession>I3CI22</accession>
<gene>
    <name evidence="3" type="ORF">BegalDRAFT_2414</name>
</gene>
<feature type="transmembrane region" description="Helical" evidence="1">
    <location>
        <begin position="751"/>
        <end position="772"/>
    </location>
</feature>
<dbReference type="STRING" id="395493.BegalDRAFT_2414"/>
<evidence type="ECO:0000256" key="1">
    <source>
        <dbReference type="SAM" id="Phobius"/>
    </source>
</evidence>
<evidence type="ECO:0000313" key="4">
    <source>
        <dbReference type="Proteomes" id="UP000005744"/>
    </source>
</evidence>
<reference evidence="3 4" key="1">
    <citation type="submission" date="2011-11" db="EMBL/GenBank/DDBJ databases">
        <title>Improved High-Quality Draft sequence of Beggiatoa alba B18lD.</title>
        <authorList>
            <consortium name="US DOE Joint Genome Institute"/>
            <person name="Lucas S."/>
            <person name="Han J."/>
            <person name="Lapidus A."/>
            <person name="Cheng J.-F."/>
            <person name="Goodwin L."/>
            <person name="Pitluck S."/>
            <person name="Peters L."/>
            <person name="Mikhailova N."/>
            <person name="Held B."/>
            <person name="Detter J.C."/>
            <person name="Han C."/>
            <person name="Tapia R."/>
            <person name="Land M."/>
            <person name="Hauser L."/>
            <person name="Kyrpides N."/>
            <person name="Ivanova N."/>
            <person name="Pagani I."/>
            <person name="Samuel K."/>
            <person name="Teske A."/>
            <person name="Mueller J."/>
            <person name="Woyke T."/>
        </authorList>
    </citation>
    <scope>NUCLEOTIDE SEQUENCE [LARGE SCALE GENOMIC DNA]</scope>
    <source>
        <strain evidence="3 4">B18LD</strain>
    </source>
</reference>
<evidence type="ECO:0000313" key="3">
    <source>
        <dbReference type="EMBL" id="EIJ43265.1"/>
    </source>
</evidence>
<feature type="signal peptide" evidence="2">
    <location>
        <begin position="1"/>
        <end position="24"/>
    </location>
</feature>
<feature type="transmembrane region" description="Helical" evidence="1">
    <location>
        <begin position="1363"/>
        <end position="1384"/>
    </location>
</feature>
<protein>
    <submittedName>
        <fullName evidence="3">Uncharacterized protein</fullName>
    </submittedName>
</protein>
<keyword evidence="1" id="KW-0472">Membrane</keyword>
<organism evidence="3 4">
    <name type="scientific">Beggiatoa alba B18LD</name>
    <dbReference type="NCBI Taxonomy" id="395493"/>
    <lineage>
        <taxon>Bacteria</taxon>
        <taxon>Pseudomonadati</taxon>
        <taxon>Pseudomonadota</taxon>
        <taxon>Gammaproteobacteria</taxon>
        <taxon>Thiotrichales</taxon>
        <taxon>Thiotrichaceae</taxon>
        <taxon>Beggiatoa</taxon>
    </lineage>
</organism>
<keyword evidence="4" id="KW-1185">Reference proteome</keyword>